<dbReference type="AlphaFoldDB" id="A0AA88KU84"/>
<dbReference type="GeneID" id="68106890"/>
<evidence type="ECO:0000313" key="1">
    <source>
        <dbReference type="EMBL" id="KAG2389037.1"/>
    </source>
</evidence>
<dbReference type="EMBL" id="PYSW02000008">
    <property type="protein sequence ID" value="KAG2389037.1"/>
    <property type="molecule type" value="Genomic_DNA"/>
</dbReference>
<sequence>MSNRSELSQTEPECKYLWKSQPLNQVEGMLIHNYEHDGKCLFVCDPGLSEIRILNLKTGDVLGSIKTQEKPYGIASTSLDGDLMITVFHQVLVLQKNNSGEYFTKNIIEKPHESCCVFSFPYSLVVDSISQQLMVMDSDEGKIHVLSLKDGTELICFNGPSDNAFSDYSFSLSLSGACLNEYSGELFVCDFYSQRVLIFKN</sequence>
<name>A0AA88KU84_NAELO</name>
<dbReference type="SUPFAM" id="SSF63825">
    <property type="entry name" value="YWTD domain"/>
    <property type="match status" value="1"/>
</dbReference>
<keyword evidence="2" id="KW-1185">Reference proteome</keyword>
<dbReference type="Gene3D" id="2.120.10.30">
    <property type="entry name" value="TolB, C-terminal domain"/>
    <property type="match status" value="1"/>
</dbReference>
<dbReference type="InterPro" id="IPR011042">
    <property type="entry name" value="6-blade_b-propeller_TolB-like"/>
</dbReference>
<comment type="caution">
    <text evidence="1">The sequence shown here is derived from an EMBL/GenBank/DDBJ whole genome shotgun (WGS) entry which is preliminary data.</text>
</comment>
<gene>
    <name evidence="1" type="ORF">C9374_014437</name>
</gene>
<proteinExistence type="predicted"/>
<protein>
    <submittedName>
        <fullName evidence="1">Uncharacterized protein</fullName>
    </submittedName>
</protein>
<reference evidence="1 2" key="1">
    <citation type="journal article" date="2018" name="BMC Genomics">
        <title>The genome of Naegleria lovaniensis, the basis for a comparative approach to unravel pathogenicity factors of the human pathogenic amoeba N. fowleri.</title>
        <authorList>
            <person name="Liechti N."/>
            <person name="Schurch N."/>
            <person name="Bruggmann R."/>
            <person name="Wittwer M."/>
        </authorList>
    </citation>
    <scope>NUCLEOTIDE SEQUENCE [LARGE SCALE GENOMIC DNA]</scope>
    <source>
        <strain evidence="1 2">ATCC 30569</strain>
    </source>
</reference>
<dbReference type="RefSeq" id="XP_044553029.1">
    <property type="nucleotide sequence ID" value="XM_044690424.1"/>
</dbReference>
<evidence type="ECO:0000313" key="2">
    <source>
        <dbReference type="Proteomes" id="UP000816034"/>
    </source>
</evidence>
<organism evidence="1 2">
    <name type="scientific">Naegleria lovaniensis</name>
    <name type="common">Amoeba</name>
    <dbReference type="NCBI Taxonomy" id="51637"/>
    <lineage>
        <taxon>Eukaryota</taxon>
        <taxon>Discoba</taxon>
        <taxon>Heterolobosea</taxon>
        <taxon>Tetramitia</taxon>
        <taxon>Eutetramitia</taxon>
        <taxon>Vahlkampfiidae</taxon>
        <taxon>Naegleria</taxon>
    </lineage>
</organism>
<dbReference type="Proteomes" id="UP000816034">
    <property type="component" value="Unassembled WGS sequence"/>
</dbReference>
<accession>A0AA88KU84</accession>